<dbReference type="NCBIfam" id="TIGR02081">
    <property type="entry name" value="metW"/>
    <property type="match status" value="1"/>
</dbReference>
<dbReference type="Gene3D" id="3.40.50.150">
    <property type="entry name" value="Vaccinia Virus protein VP39"/>
    <property type="match status" value="1"/>
</dbReference>
<protein>
    <submittedName>
        <fullName evidence="1">Methionine biosynthesis protein MetW</fullName>
    </submittedName>
</protein>
<comment type="caution">
    <text evidence="1">The sequence shown here is derived from an EMBL/GenBank/DDBJ whole genome shotgun (WGS) entry which is preliminary data.</text>
</comment>
<dbReference type="Pfam" id="PF07021">
    <property type="entry name" value="MetW"/>
    <property type="match status" value="1"/>
</dbReference>
<accession>A0A7X0AUH2</accession>
<dbReference type="CDD" id="cd02440">
    <property type="entry name" value="AdoMet_MTases"/>
    <property type="match status" value="1"/>
</dbReference>
<reference evidence="1 2" key="1">
    <citation type="submission" date="2020-08" db="EMBL/GenBank/DDBJ databases">
        <title>Genomic Encyclopedia of Type Strains, Phase IV (KMG-IV): sequencing the most valuable type-strain genomes for metagenomic binning, comparative biology and taxonomic classification.</title>
        <authorList>
            <person name="Goeker M."/>
        </authorList>
    </citation>
    <scope>NUCLEOTIDE SEQUENCE [LARGE SCALE GENOMIC DNA]</scope>
    <source>
        <strain evidence="1 2">DSM 22198</strain>
    </source>
</reference>
<sequence>MMDATVIPPRTDIRSDLRRIADMVSDGARVLDVGCGDGDLLDLLTRVKGVDGRGMELGMDGVRACVSRGLSVIQGDADTDLKEYPSDAFDYVILSQTLQATRDPRGVLLQMLRIGRRVIVSFPNFGYWRVRLALLLTGRMPVTDRLGFQWWETPNIHFCTIADFTALCDDLGGVRVERSAILDHDGRQLTSNAASWWANWSGEQGIFLLRRD</sequence>
<organism evidence="1 2">
    <name type="scientific">Nitrospirillum iridis</name>
    <dbReference type="NCBI Taxonomy" id="765888"/>
    <lineage>
        <taxon>Bacteria</taxon>
        <taxon>Pseudomonadati</taxon>
        <taxon>Pseudomonadota</taxon>
        <taxon>Alphaproteobacteria</taxon>
        <taxon>Rhodospirillales</taxon>
        <taxon>Azospirillaceae</taxon>
        <taxon>Nitrospirillum</taxon>
    </lineage>
</organism>
<dbReference type="InterPro" id="IPR010743">
    <property type="entry name" value="Methionine_synth_MetW"/>
</dbReference>
<dbReference type="SUPFAM" id="SSF53335">
    <property type="entry name" value="S-adenosyl-L-methionine-dependent methyltransferases"/>
    <property type="match status" value="1"/>
</dbReference>
<evidence type="ECO:0000313" key="2">
    <source>
        <dbReference type="Proteomes" id="UP000539175"/>
    </source>
</evidence>
<dbReference type="AlphaFoldDB" id="A0A7X0AUH2"/>
<dbReference type="InterPro" id="IPR029063">
    <property type="entry name" value="SAM-dependent_MTases_sf"/>
</dbReference>
<dbReference type="EMBL" id="JACIIZ010000001">
    <property type="protein sequence ID" value="MBB6249551.1"/>
    <property type="molecule type" value="Genomic_DNA"/>
</dbReference>
<evidence type="ECO:0000313" key="1">
    <source>
        <dbReference type="EMBL" id="MBB6249551.1"/>
    </source>
</evidence>
<dbReference type="Proteomes" id="UP000539175">
    <property type="component" value="Unassembled WGS sequence"/>
</dbReference>
<proteinExistence type="predicted"/>
<keyword evidence="2" id="KW-1185">Reference proteome</keyword>
<name>A0A7X0AUH2_9PROT</name>
<gene>
    <name evidence="1" type="ORF">FHS74_000084</name>
</gene>